<dbReference type="GO" id="GO:0015562">
    <property type="term" value="F:efflux transmembrane transporter activity"/>
    <property type="evidence" value="ECO:0007669"/>
    <property type="project" value="InterPro"/>
</dbReference>
<evidence type="ECO:0000313" key="8">
    <source>
        <dbReference type="EMBL" id="ADV81874.1"/>
    </source>
</evidence>
<comment type="subcellular location">
    <subcellularLocation>
        <location evidence="1">Cell outer membrane</location>
    </subcellularLocation>
</comment>
<dbReference type="GO" id="GO:0015288">
    <property type="term" value="F:porin activity"/>
    <property type="evidence" value="ECO:0007669"/>
    <property type="project" value="TreeGrafter"/>
</dbReference>
<name>E8UWY7_TERSS</name>
<organism evidence="8 9">
    <name type="scientific">Terriglobus saanensis (strain ATCC BAA-1853 / DSM 23119 / SP1PR4)</name>
    <dbReference type="NCBI Taxonomy" id="401053"/>
    <lineage>
        <taxon>Bacteria</taxon>
        <taxon>Pseudomonadati</taxon>
        <taxon>Acidobacteriota</taxon>
        <taxon>Terriglobia</taxon>
        <taxon>Terriglobales</taxon>
        <taxon>Acidobacteriaceae</taxon>
        <taxon>Terriglobus</taxon>
    </lineage>
</organism>
<keyword evidence="3" id="KW-0813">Transport</keyword>
<dbReference type="PANTHER" id="PTHR30026:SF20">
    <property type="entry name" value="OUTER MEMBRANE PROTEIN TOLC"/>
    <property type="match status" value="1"/>
</dbReference>
<evidence type="ECO:0000256" key="7">
    <source>
        <dbReference type="ARBA" id="ARBA00023237"/>
    </source>
</evidence>
<dbReference type="Gene3D" id="1.20.1600.10">
    <property type="entry name" value="Outer membrane efflux proteins (OEP)"/>
    <property type="match status" value="1"/>
</dbReference>
<dbReference type="GO" id="GO:1990281">
    <property type="term" value="C:efflux pump complex"/>
    <property type="evidence" value="ECO:0007669"/>
    <property type="project" value="TreeGrafter"/>
</dbReference>
<keyword evidence="7" id="KW-0998">Cell outer membrane</keyword>
<dbReference type="HOGENOM" id="CLU_012817_12_1_0"/>
<evidence type="ECO:0000256" key="3">
    <source>
        <dbReference type="ARBA" id="ARBA00022448"/>
    </source>
</evidence>
<keyword evidence="5" id="KW-0812">Transmembrane</keyword>
<keyword evidence="6" id="KW-0472">Membrane</keyword>
<comment type="similarity">
    <text evidence="2">Belongs to the outer membrane factor (OMF) (TC 1.B.17) family.</text>
</comment>
<dbReference type="eggNOG" id="COG1538">
    <property type="taxonomic scope" value="Bacteria"/>
</dbReference>
<evidence type="ECO:0000256" key="6">
    <source>
        <dbReference type="ARBA" id="ARBA00023136"/>
    </source>
</evidence>
<dbReference type="InterPro" id="IPR051906">
    <property type="entry name" value="TolC-like"/>
</dbReference>
<dbReference type="AlphaFoldDB" id="E8UWY7"/>
<gene>
    <name evidence="8" type="ordered locus">AciPR4_1043</name>
</gene>
<dbReference type="SUPFAM" id="SSF56954">
    <property type="entry name" value="Outer membrane efflux proteins (OEP)"/>
    <property type="match status" value="1"/>
</dbReference>
<dbReference type="Proteomes" id="UP000006844">
    <property type="component" value="Chromosome"/>
</dbReference>
<dbReference type="STRING" id="401053.AciPR4_1043"/>
<evidence type="ECO:0000256" key="1">
    <source>
        <dbReference type="ARBA" id="ARBA00004442"/>
    </source>
</evidence>
<keyword evidence="9" id="KW-1185">Reference proteome</keyword>
<protein>
    <submittedName>
        <fullName evidence="8">Outer membrane efflux protein</fullName>
    </submittedName>
</protein>
<reference evidence="8 9" key="1">
    <citation type="journal article" date="2012" name="Stand. Genomic Sci.">
        <title>Complete genome sequence of Terriglobus saanensis type strain SP1PR4(T), an Acidobacteria from tundra soil.</title>
        <authorList>
            <person name="Rawat S.R."/>
            <person name="Mannisto M.K."/>
            <person name="Starovoytov V."/>
            <person name="Goodwin L."/>
            <person name="Nolan M."/>
            <person name="Hauser L."/>
            <person name="Land M."/>
            <person name="Davenport K.W."/>
            <person name="Woyke T."/>
            <person name="Haggblom M.M."/>
        </authorList>
    </citation>
    <scope>NUCLEOTIDE SEQUENCE</scope>
    <source>
        <strain evidence="9">ATCC BAA-1853 / DSM 23119 / SP1PR4</strain>
    </source>
</reference>
<proteinExistence type="inferred from homology"/>
<evidence type="ECO:0000256" key="2">
    <source>
        <dbReference type="ARBA" id="ARBA00007613"/>
    </source>
</evidence>
<keyword evidence="4" id="KW-1134">Transmembrane beta strand</keyword>
<dbReference type="GO" id="GO:0009279">
    <property type="term" value="C:cell outer membrane"/>
    <property type="evidence" value="ECO:0007669"/>
    <property type="project" value="UniProtKB-SubCell"/>
</dbReference>
<dbReference type="Pfam" id="PF02321">
    <property type="entry name" value="OEP"/>
    <property type="match status" value="1"/>
</dbReference>
<dbReference type="KEGG" id="tsa:AciPR4_1043"/>
<dbReference type="EMBL" id="CP002467">
    <property type="protein sequence ID" value="ADV81874.1"/>
    <property type="molecule type" value="Genomic_DNA"/>
</dbReference>
<accession>E8UWY7</accession>
<evidence type="ECO:0000256" key="5">
    <source>
        <dbReference type="ARBA" id="ARBA00022692"/>
    </source>
</evidence>
<evidence type="ECO:0000313" key="9">
    <source>
        <dbReference type="Proteomes" id="UP000006844"/>
    </source>
</evidence>
<sequence length="453" mass="48850">MIHLPRGTFLSRTTFLCLLLAFTRMDGLRAQNSIAADTTLIVSLGEAIHRAQQNEPAFAAAVADRKSAGVDQYLAKAALLPTALYHNQILYTQPNGQTNQGGQAGTQPSPIFIANNAVHEYASQASINETIGLKQFAAIHTADANAARSAAELEIARRGLLAAVVSLYYGLANANRKLSLLEEALKESQDFADQTQKRESAREVALADVLKAQLQQQLRQRDLMDATVATAKAKLELGVLLFSDPRTSYETMAPNAPKAIPTRAEMIAAAGASSPEIKSALASMRVADADVLTAKAAYLPDLGLNFTYGIDAPQFARRGDAGVNNLGYSMSATLDIPVWDWFSTQKRVKQSEIRRTVARVTLSAAQRRFVATLEEAYAEAATAHDQLDLLDLNVRTATESLRLTRLRYTAGEATALEVVDAQTTLLTAQTSQADGLSRYESALANLQLLTGTL</sequence>
<dbReference type="PANTHER" id="PTHR30026">
    <property type="entry name" value="OUTER MEMBRANE PROTEIN TOLC"/>
    <property type="match status" value="1"/>
</dbReference>
<dbReference type="InterPro" id="IPR003423">
    <property type="entry name" value="OMP_efflux"/>
</dbReference>
<evidence type="ECO:0000256" key="4">
    <source>
        <dbReference type="ARBA" id="ARBA00022452"/>
    </source>
</evidence>
<dbReference type="OrthoDB" id="109229at2"/>